<dbReference type="GO" id="GO:0031902">
    <property type="term" value="C:late endosome membrane"/>
    <property type="evidence" value="ECO:0007669"/>
    <property type="project" value="TreeGrafter"/>
</dbReference>
<organism evidence="2">
    <name type="scientific">Notodromas monacha</name>
    <dbReference type="NCBI Taxonomy" id="399045"/>
    <lineage>
        <taxon>Eukaryota</taxon>
        <taxon>Metazoa</taxon>
        <taxon>Ecdysozoa</taxon>
        <taxon>Arthropoda</taxon>
        <taxon>Crustacea</taxon>
        <taxon>Oligostraca</taxon>
        <taxon>Ostracoda</taxon>
        <taxon>Podocopa</taxon>
        <taxon>Podocopida</taxon>
        <taxon>Cypridocopina</taxon>
        <taxon>Cypridoidea</taxon>
        <taxon>Cyprididae</taxon>
        <taxon>Notodromas</taxon>
    </lineage>
</organism>
<keyword evidence="3" id="KW-1185">Reference proteome</keyword>
<dbReference type="EMBL" id="CAJPEX010004463">
    <property type="protein sequence ID" value="CAG0923040.1"/>
    <property type="molecule type" value="Genomic_DNA"/>
</dbReference>
<dbReference type="PANTHER" id="PTHR34009">
    <property type="entry name" value="PROTEIN STAR"/>
    <property type="match status" value="1"/>
</dbReference>
<evidence type="ECO:0000313" key="2">
    <source>
        <dbReference type="EMBL" id="CAD7282888.1"/>
    </source>
</evidence>
<dbReference type="Proteomes" id="UP000678499">
    <property type="component" value="Unassembled WGS sequence"/>
</dbReference>
<dbReference type="Pfam" id="PF05050">
    <property type="entry name" value="Methyltransf_21"/>
    <property type="match status" value="1"/>
</dbReference>
<feature type="domain" description="Methyltransferase FkbM" evidence="1">
    <location>
        <begin position="96"/>
        <end position="248"/>
    </location>
</feature>
<dbReference type="SUPFAM" id="SSF53335">
    <property type="entry name" value="S-adenosyl-L-methionine-dependent methyltransferases"/>
    <property type="match status" value="1"/>
</dbReference>
<dbReference type="GO" id="GO:0006888">
    <property type="term" value="P:endoplasmic reticulum to Golgi vesicle-mediated transport"/>
    <property type="evidence" value="ECO:0007669"/>
    <property type="project" value="TreeGrafter"/>
</dbReference>
<dbReference type="PANTHER" id="PTHR34009:SF2">
    <property type="entry name" value="PROTEIN STAR"/>
    <property type="match status" value="1"/>
</dbReference>
<dbReference type="GO" id="GO:0005794">
    <property type="term" value="C:Golgi apparatus"/>
    <property type="evidence" value="ECO:0007669"/>
    <property type="project" value="TreeGrafter"/>
</dbReference>
<evidence type="ECO:0000313" key="3">
    <source>
        <dbReference type="Proteomes" id="UP000678499"/>
    </source>
</evidence>
<name>A0A7R9BWE9_9CRUS</name>
<dbReference type="EMBL" id="OA886500">
    <property type="protein sequence ID" value="CAD7282888.1"/>
    <property type="molecule type" value="Genomic_DNA"/>
</dbReference>
<dbReference type="GO" id="GO:0005886">
    <property type="term" value="C:plasma membrane"/>
    <property type="evidence" value="ECO:0007669"/>
    <property type="project" value="TreeGrafter"/>
</dbReference>
<dbReference type="InterPro" id="IPR053202">
    <property type="entry name" value="EGF_Rcpt_Signaling_Reg"/>
</dbReference>
<dbReference type="AlphaFoldDB" id="A0A7R9BWE9"/>
<gene>
    <name evidence="2" type="ORF">NMOB1V02_LOCUS10506</name>
</gene>
<reference evidence="2" key="1">
    <citation type="submission" date="2020-11" db="EMBL/GenBank/DDBJ databases">
        <authorList>
            <person name="Tran Van P."/>
        </authorList>
    </citation>
    <scope>NUCLEOTIDE SEQUENCE</scope>
</reference>
<evidence type="ECO:0000259" key="1">
    <source>
        <dbReference type="Pfam" id="PF05050"/>
    </source>
</evidence>
<dbReference type="InterPro" id="IPR006342">
    <property type="entry name" value="FkbM_mtfrase"/>
</dbReference>
<accession>A0A7R9BWE9</accession>
<proteinExistence type="predicted"/>
<dbReference type="GO" id="GO:0005789">
    <property type="term" value="C:endoplasmic reticulum membrane"/>
    <property type="evidence" value="ECO:0007669"/>
    <property type="project" value="TreeGrafter"/>
</dbReference>
<dbReference type="GO" id="GO:0016197">
    <property type="term" value="P:endosomal transport"/>
    <property type="evidence" value="ECO:0007669"/>
    <property type="project" value="TreeGrafter"/>
</dbReference>
<sequence>MLRPATLKCAITSVGIFAALFLLLSRNRSDIMIGQVDKRTSDATTDDVEKQIQLDSEQTSGPFNMKTCNFDVSAKGQSQIVTAVFKNKTRGTFVEAGAKDGETGSNSLYLEVALGWTGLLVEADPNYFKQLAQMNRRAKIVHACVSPSGKKNSLSIERKNMDNFLSLHGTTFEVQCYPLFNFLEAAGLLKLDVLFLDCDGIERSVLDTFPWHLTDIGMVFAECNPPGPLECEHLTEPLVQIMSKYGYRNISQIENDVVFIKNSMEYSP</sequence>
<protein>
    <recommendedName>
        <fullName evidence="1">Methyltransferase FkbM domain-containing protein</fullName>
    </recommendedName>
</protein>
<dbReference type="Gene3D" id="3.40.50.150">
    <property type="entry name" value="Vaccinia Virus protein VP39"/>
    <property type="match status" value="1"/>
</dbReference>
<dbReference type="OrthoDB" id="6368183at2759"/>
<dbReference type="InterPro" id="IPR029063">
    <property type="entry name" value="SAM-dependent_MTases_sf"/>
</dbReference>